<dbReference type="EMBL" id="KK852900">
    <property type="protein sequence ID" value="KDR14131.1"/>
    <property type="molecule type" value="Genomic_DNA"/>
</dbReference>
<evidence type="ECO:0000313" key="2">
    <source>
        <dbReference type="Proteomes" id="UP000027135"/>
    </source>
</evidence>
<dbReference type="eggNOG" id="ENOG502RAYT">
    <property type="taxonomic scope" value="Eukaryota"/>
</dbReference>
<name>A0A067R753_ZOONE</name>
<evidence type="ECO:0000313" key="1">
    <source>
        <dbReference type="EMBL" id="KDR14131.1"/>
    </source>
</evidence>
<keyword evidence="2" id="KW-1185">Reference proteome</keyword>
<sequence length="244" mass="28944">CLQRFYELREEIDLFMNDKQRPVPELRNDEWLLDLCFLVDIVEKLNQLNISLQGKDNLIIDTFNHIKAFQKKLLLFESQLKSNNAHHFPLLKEFKKSKCNNYIKYAKEIRKLTAAFESRFSNLELDKYNKIFEIYSSPFHVKIESAPEYLQMELVDLQCNIELKHIFETSESKIDFYNTYVTKEKFSNLAQKVVSAFGSTYTCVSFFSKMKLTKHKTRSNIMDANLQHQLRCANTQIEIDLQKL</sequence>
<evidence type="ECO:0008006" key="3">
    <source>
        <dbReference type="Google" id="ProtNLM"/>
    </source>
</evidence>
<protein>
    <recommendedName>
        <fullName evidence="3">General transcription factor II-I repeat domain-containing protein 2</fullName>
    </recommendedName>
</protein>
<dbReference type="OMA" id="TRMADSH"/>
<proteinExistence type="predicted"/>
<feature type="non-terminal residue" evidence="1">
    <location>
        <position position="244"/>
    </location>
</feature>
<organism evidence="1 2">
    <name type="scientific">Zootermopsis nevadensis</name>
    <name type="common">Dampwood termite</name>
    <dbReference type="NCBI Taxonomy" id="136037"/>
    <lineage>
        <taxon>Eukaryota</taxon>
        <taxon>Metazoa</taxon>
        <taxon>Ecdysozoa</taxon>
        <taxon>Arthropoda</taxon>
        <taxon>Hexapoda</taxon>
        <taxon>Insecta</taxon>
        <taxon>Pterygota</taxon>
        <taxon>Neoptera</taxon>
        <taxon>Polyneoptera</taxon>
        <taxon>Dictyoptera</taxon>
        <taxon>Blattodea</taxon>
        <taxon>Blattoidea</taxon>
        <taxon>Termitoidae</taxon>
        <taxon>Termopsidae</taxon>
        <taxon>Zootermopsis</taxon>
    </lineage>
</organism>
<dbReference type="AlphaFoldDB" id="A0A067R753"/>
<gene>
    <name evidence="1" type="ORF">L798_11998</name>
</gene>
<dbReference type="PANTHER" id="PTHR45913">
    <property type="entry name" value="EPM2A-INTERACTING PROTEIN 1"/>
    <property type="match status" value="1"/>
</dbReference>
<accession>A0A067R753</accession>
<reference evidence="1 2" key="1">
    <citation type="journal article" date="2014" name="Nat. Commun.">
        <title>Molecular traces of alternative social organization in a termite genome.</title>
        <authorList>
            <person name="Terrapon N."/>
            <person name="Li C."/>
            <person name="Robertson H.M."/>
            <person name="Ji L."/>
            <person name="Meng X."/>
            <person name="Booth W."/>
            <person name="Chen Z."/>
            <person name="Childers C.P."/>
            <person name="Glastad K.M."/>
            <person name="Gokhale K."/>
            <person name="Gowin J."/>
            <person name="Gronenberg W."/>
            <person name="Hermansen R.A."/>
            <person name="Hu H."/>
            <person name="Hunt B.G."/>
            <person name="Huylmans A.K."/>
            <person name="Khalil S.M."/>
            <person name="Mitchell R.D."/>
            <person name="Munoz-Torres M.C."/>
            <person name="Mustard J.A."/>
            <person name="Pan H."/>
            <person name="Reese J.T."/>
            <person name="Scharf M.E."/>
            <person name="Sun F."/>
            <person name="Vogel H."/>
            <person name="Xiao J."/>
            <person name="Yang W."/>
            <person name="Yang Z."/>
            <person name="Yang Z."/>
            <person name="Zhou J."/>
            <person name="Zhu J."/>
            <person name="Brent C.S."/>
            <person name="Elsik C.G."/>
            <person name="Goodisman M.A."/>
            <person name="Liberles D.A."/>
            <person name="Roe R.M."/>
            <person name="Vargo E.L."/>
            <person name="Vilcinskas A."/>
            <person name="Wang J."/>
            <person name="Bornberg-Bauer E."/>
            <person name="Korb J."/>
            <person name="Zhang G."/>
            <person name="Liebig J."/>
        </authorList>
    </citation>
    <scope>NUCLEOTIDE SEQUENCE [LARGE SCALE GENOMIC DNA]</scope>
    <source>
        <tissue evidence="1">Whole organism</tissue>
    </source>
</reference>
<dbReference type="Proteomes" id="UP000027135">
    <property type="component" value="Unassembled WGS sequence"/>
</dbReference>
<feature type="non-terminal residue" evidence="1">
    <location>
        <position position="1"/>
    </location>
</feature>
<dbReference type="PANTHER" id="PTHR45913:SF5">
    <property type="entry name" value="GENERAL TRANSCRIPTION FACTOR II-I REPEAT DOMAIN-CONTAINING PROTEIN 2A-LIKE PROTEIN"/>
    <property type="match status" value="1"/>
</dbReference>
<dbReference type="InParanoid" id="A0A067R753"/>